<proteinExistence type="predicted"/>
<evidence type="ECO:0000313" key="3">
    <source>
        <dbReference type="Proteomes" id="UP000095255"/>
    </source>
</evidence>
<protein>
    <submittedName>
        <fullName evidence="2">Uncharacterized protein</fullName>
    </submittedName>
</protein>
<name>A0A1E5L8D9_9FIRM</name>
<sequence>MPIDKTDEKAFAQIKEMYGNDIVEYKYKTWKEQYLGKAGPTAFCTGITRYRKCYKVSHVILRDGRKIPVRYTPSGEEIKGSVIAILVISIILFLGFLLILQIN</sequence>
<dbReference type="AlphaFoldDB" id="A0A1E5L8D9"/>
<reference evidence="2 3" key="1">
    <citation type="submission" date="2016-09" db="EMBL/GenBank/DDBJ databases">
        <title>Desulfuribacillus arsenicus sp. nov., an obligately anaerobic, dissimilatory arsenic- and antimonate-reducing bacterium isolated from anoxic sediments.</title>
        <authorList>
            <person name="Abin C.A."/>
            <person name="Hollibaugh J.T."/>
        </authorList>
    </citation>
    <scope>NUCLEOTIDE SEQUENCE [LARGE SCALE GENOMIC DNA]</scope>
    <source>
        <strain evidence="2 3">MLFW-2</strain>
    </source>
</reference>
<evidence type="ECO:0000313" key="2">
    <source>
        <dbReference type="EMBL" id="OEH86213.1"/>
    </source>
</evidence>
<keyword evidence="1" id="KW-1133">Transmembrane helix</keyword>
<dbReference type="Proteomes" id="UP000095255">
    <property type="component" value="Unassembled WGS sequence"/>
</dbReference>
<keyword evidence="1" id="KW-0472">Membrane</keyword>
<dbReference type="RefSeq" id="WP_069701441.1">
    <property type="nucleotide sequence ID" value="NZ_MJAT01000006.1"/>
</dbReference>
<keyword evidence="3" id="KW-1185">Reference proteome</keyword>
<feature type="transmembrane region" description="Helical" evidence="1">
    <location>
        <begin position="80"/>
        <end position="100"/>
    </location>
</feature>
<keyword evidence="1" id="KW-0812">Transmembrane</keyword>
<comment type="caution">
    <text evidence="2">The sequence shown here is derived from an EMBL/GenBank/DDBJ whole genome shotgun (WGS) entry which is preliminary data.</text>
</comment>
<accession>A0A1E5L8D9</accession>
<evidence type="ECO:0000256" key="1">
    <source>
        <dbReference type="SAM" id="Phobius"/>
    </source>
</evidence>
<dbReference type="EMBL" id="MJAT01000006">
    <property type="protein sequence ID" value="OEH86213.1"/>
    <property type="molecule type" value="Genomic_DNA"/>
</dbReference>
<organism evidence="2 3">
    <name type="scientific">Desulfuribacillus stibiiarsenatis</name>
    <dbReference type="NCBI Taxonomy" id="1390249"/>
    <lineage>
        <taxon>Bacteria</taxon>
        <taxon>Bacillati</taxon>
        <taxon>Bacillota</taxon>
        <taxon>Desulfuribacillia</taxon>
        <taxon>Desulfuribacillales</taxon>
        <taxon>Desulfuribacillaceae</taxon>
        <taxon>Desulfuribacillus</taxon>
    </lineage>
</organism>
<gene>
    <name evidence="2" type="ORF">BHU72_11800</name>
</gene>